<dbReference type="AlphaFoldDB" id="A0AAV6UNM0"/>
<evidence type="ECO:0008006" key="4">
    <source>
        <dbReference type="Google" id="ProtNLM"/>
    </source>
</evidence>
<dbReference type="GO" id="GO:0000323">
    <property type="term" value="C:lytic vacuole"/>
    <property type="evidence" value="ECO:0007669"/>
    <property type="project" value="TreeGrafter"/>
</dbReference>
<dbReference type="GO" id="GO:0035493">
    <property type="term" value="P:SNARE complex assembly"/>
    <property type="evidence" value="ECO:0007669"/>
    <property type="project" value="TreeGrafter"/>
</dbReference>
<dbReference type="GO" id="GO:0000149">
    <property type="term" value="F:SNARE binding"/>
    <property type="evidence" value="ECO:0007669"/>
    <property type="project" value="TreeGrafter"/>
</dbReference>
<dbReference type="PANTHER" id="PTHR15157">
    <property type="entry name" value="UV RADIATION RESISTANCE-ASSOCIATED GENE PROTEIN"/>
    <property type="match status" value="1"/>
</dbReference>
<protein>
    <recommendedName>
        <fullName evidence="4">UV radiation resistance-associated gene protein</fullName>
    </recommendedName>
</protein>
<dbReference type="EMBL" id="JAFNEN010000325">
    <property type="protein sequence ID" value="KAG8185785.1"/>
    <property type="molecule type" value="Genomic_DNA"/>
</dbReference>
<dbReference type="PANTHER" id="PTHR15157:SF5">
    <property type="entry name" value="UV RADIATION RESISTANCE-ASSOCIATED GENE PROTEIN"/>
    <property type="match status" value="1"/>
</dbReference>
<accession>A0AAV6UNM0</accession>
<evidence type="ECO:0000313" key="2">
    <source>
        <dbReference type="EMBL" id="KAG8185785.1"/>
    </source>
</evidence>
<dbReference type="InterPro" id="IPR018791">
    <property type="entry name" value="UV_resistance/autophagy_Atg14"/>
</dbReference>
<proteinExistence type="predicted"/>
<dbReference type="GO" id="GO:0032991">
    <property type="term" value="C:protein-containing complex"/>
    <property type="evidence" value="ECO:0007669"/>
    <property type="project" value="UniProtKB-ARBA"/>
</dbReference>
<dbReference type="Pfam" id="PF10186">
    <property type="entry name" value="ATG14"/>
    <property type="match status" value="1"/>
</dbReference>
<reference evidence="2 3" key="1">
    <citation type="journal article" date="2022" name="Nat. Ecol. Evol.">
        <title>A masculinizing supergene underlies an exaggerated male reproductive morph in a spider.</title>
        <authorList>
            <person name="Hendrickx F."/>
            <person name="De Corte Z."/>
            <person name="Sonet G."/>
            <person name="Van Belleghem S.M."/>
            <person name="Kostlbacher S."/>
            <person name="Vangestel C."/>
        </authorList>
    </citation>
    <scope>NUCLEOTIDE SEQUENCE [LARGE SCALE GENOMIC DNA]</scope>
    <source>
        <strain evidence="2">W744_W776</strain>
    </source>
</reference>
<keyword evidence="1" id="KW-0175">Coiled coil</keyword>
<evidence type="ECO:0000313" key="3">
    <source>
        <dbReference type="Proteomes" id="UP000827092"/>
    </source>
</evidence>
<name>A0AAV6UNM0_9ARAC</name>
<dbReference type="Proteomes" id="UP000827092">
    <property type="component" value="Unassembled WGS sequence"/>
</dbReference>
<evidence type="ECO:0000256" key="1">
    <source>
        <dbReference type="ARBA" id="ARBA00023054"/>
    </source>
</evidence>
<sequence length="695" mass="78774">MNLWIKFRRKIIEYSTTMAVSEYHLDTRIRRRHIPLITQQRRLRHLRSLSARNVTIQDQNLSKEFGIAFTLHKKLDSPAFYSSEVIFDNLNPSWKDFESSNFPENVDVSSSYVIVRVWDMTAENKLLIEWAVFFTGLVYLGEQIPKEGKNFKPNTLVFGMSEGYYGCSDSYQHPIGNASDLQPKENLEVEVASLRTSYTLSTLSRIKTVERAIKQTQAAVQKRCDSIRRKLQSFSGTQGVLSDQELLRIRISVLQTELQFQQSQLRNIQLDLEGSTERLFGKQNEIQRKAEEQKQLVEKCLELSKCHTDYREMVLKTEAQLNFRRKGLITELSDIYPIVEFPDGKGYSIHNVHLPNSENFAGHDDMMIAVALGYVCHFVMMISQFLNVPLRYSIHFYGSRSTITDHISSSLPDKTREFPLHNKNKDRRCFEYGVFLLNKNIAQLRILGKLTTRDLSATLPNLSNLIELKFSNSSDSLDPILSKDAKLPSPFAKPAQNGLASASLKVSDSEMELLRQEMAAMIPSGHKNGLLPPLKVTDASALSSSLDKGLNDILALEQNDTETVLAPKPTSALLLRQSSHHSSYPNLNASLKVKDLNDHLLATPPKVWTAESSRTNSEEEAEDVAKAHQSVVLNDSIFYIPSVEEMVPRPEPATETNGDFSADLSLRAEKLANQNSSFQMQRLKSSSTEEEYLTN</sequence>
<gene>
    <name evidence="2" type="ORF">JTE90_000765</name>
</gene>
<organism evidence="2 3">
    <name type="scientific">Oedothorax gibbosus</name>
    <dbReference type="NCBI Taxonomy" id="931172"/>
    <lineage>
        <taxon>Eukaryota</taxon>
        <taxon>Metazoa</taxon>
        <taxon>Ecdysozoa</taxon>
        <taxon>Arthropoda</taxon>
        <taxon>Chelicerata</taxon>
        <taxon>Arachnida</taxon>
        <taxon>Araneae</taxon>
        <taxon>Araneomorphae</taxon>
        <taxon>Entelegynae</taxon>
        <taxon>Araneoidea</taxon>
        <taxon>Linyphiidae</taxon>
        <taxon>Erigoninae</taxon>
        <taxon>Oedothorax</taxon>
    </lineage>
</organism>
<comment type="caution">
    <text evidence="2">The sequence shown here is derived from an EMBL/GenBank/DDBJ whole genome shotgun (WGS) entry which is preliminary data.</text>
</comment>
<dbReference type="GO" id="GO:0005768">
    <property type="term" value="C:endosome"/>
    <property type="evidence" value="ECO:0007669"/>
    <property type="project" value="TreeGrafter"/>
</dbReference>
<keyword evidence="3" id="KW-1185">Reference proteome</keyword>